<dbReference type="NCBIfam" id="NF005597">
    <property type="entry name" value="PRK07329.1"/>
    <property type="match status" value="1"/>
</dbReference>
<dbReference type="RefSeq" id="WP_209626576.1">
    <property type="nucleotide sequence ID" value="NZ_PRDG01000001.1"/>
</dbReference>
<dbReference type="EMBL" id="PRDG01000001">
    <property type="protein sequence ID" value="MBP2622573.1"/>
    <property type="molecule type" value="Genomic_DNA"/>
</dbReference>
<protein>
    <recommendedName>
        <fullName evidence="2">Histidinol-phosphatase</fullName>
        <shortName evidence="2">HolPase</shortName>
        <ecNumber evidence="2">3.1.3.15</ecNumber>
    </recommendedName>
</protein>
<dbReference type="EC" id="3.1.3.15" evidence="2"/>
<sequence>MRDNHLHSYFSYDSDGQITDYLDHYDGQIITTEHFDLSNPYGGELRDEVPDYQAYSLEIERLKQVYGNRLKRGIEIGYYAPREADILAYLADKDYDLKLLSVHHNGQFDYLEDAVLDLDKDQLIPQYLADLEKAIERVPAHVLAHFDYAFRRLDLTPADLAKFRPQLVELFQKMIDYGLAFELNCKSIYLYQNEALYRYALQLVCDLGCQKFSVGSDGHKLEHFRLNFDKIEELLAEFGIDQSLLI</sequence>
<dbReference type="InterPro" id="IPR016195">
    <property type="entry name" value="Pol/histidinol_Pase-like"/>
</dbReference>
<dbReference type="InterPro" id="IPR010140">
    <property type="entry name" value="Histidinol_P_phosphatase_HisJ"/>
</dbReference>
<comment type="catalytic activity">
    <reaction evidence="2">
        <text>L-histidinol phosphate + H2O = L-histidinol + phosphate</text>
        <dbReference type="Rhea" id="RHEA:14465"/>
        <dbReference type="ChEBI" id="CHEBI:15377"/>
        <dbReference type="ChEBI" id="CHEBI:43474"/>
        <dbReference type="ChEBI" id="CHEBI:57699"/>
        <dbReference type="ChEBI" id="CHEBI:57980"/>
        <dbReference type="EC" id="3.1.3.15"/>
    </reaction>
</comment>
<keyword evidence="2" id="KW-0368">Histidine biosynthesis</keyword>
<keyword evidence="1 2" id="KW-0378">Hydrolase</keyword>
<keyword evidence="2" id="KW-0028">Amino-acid biosynthesis</keyword>
<dbReference type="PANTHER" id="PTHR21039:SF0">
    <property type="entry name" value="HISTIDINOL-PHOSPHATASE"/>
    <property type="match status" value="1"/>
</dbReference>
<comment type="pathway">
    <text evidence="2">Amino-acid biosynthesis; L-histidine biosynthesis; L-histidine from 5-phospho-alpha-D-ribose 1-diphosphate: step 8/9.</text>
</comment>
<comment type="similarity">
    <text evidence="2">Belongs to the PHP hydrolase family. HisK subfamily.</text>
</comment>
<evidence type="ECO:0000313" key="3">
    <source>
        <dbReference type="EMBL" id="MBP2622573.1"/>
    </source>
</evidence>
<evidence type="ECO:0000256" key="1">
    <source>
        <dbReference type="ARBA" id="ARBA00022801"/>
    </source>
</evidence>
<name>A0ABS5B170_9STRE</name>
<proteinExistence type="inferred from homology"/>
<evidence type="ECO:0000256" key="2">
    <source>
        <dbReference type="RuleBase" id="RU366003"/>
    </source>
</evidence>
<reference evidence="3 4" key="1">
    <citation type="submission" date="2018-02" db="EMBL/GenBank/DDBJ databases">
        <title>Draft genome sequence of Streptococcus oricebi CCUG 70868T type strain.</title>
        <authorList>
            <person name="Mendez V."/>
            <person name="Salva-Serra F."/>
            <person name="Jaen-Luchoro D."/>
            <person name="Gonzales-Siles L."/>
            <person name="Karlsson R."/>
            <person name="Engstrom-Jakobsson H."/>
            <person name="Busquets A."/>
            <person name="Gomila M."/>
            <person name="Pineiro-Iglesias B."/>
            <person name="Bennasar-Figueras A."/>
            <person name="Seeger M."/>
            <person name="Moore E."/>
        </authorList>
    </citation>
    <scope>NUCLEOTIDE SEQUENCE [LARGE SCALE GENOMIC DNA]</scope>
    <source>
        <strain evidence="3 4">CCUG 70868</strain>
    </source>
</reference>
<dbReference type="Gene3D" id="3.20.20.140">
    <property type="entry name" value="Metal-dependent hydrolases"/>
    <property type="match status" value="1"/>
</dbReference>
<dbReference type="Proteomes" id="UP001519296">
    <property type="component" value="Unassembled WGS sequence"/>
</dbReference>
<gene>
    <name evidence="3" type="ORF">C4K46_01315</name>
</gene>
<keyword evidence="4" id="KW-1185">Reference proteome</keyword>
<evidence type="ECO:0000313" key="4">
    <source>
        <dbReference type="Proteomes" id="UP001519296"/>
    </source>
</evidence>
<comment type="caution">
    <text evidence="3">The sequence shown here is derived from an EMBL/GenBank/DDBJ whole genome shotgun (WGS) entry which is preliminary data.</text>
</comment>
<organism evidence="3 4">
    <name type="scientific">Streptococcus oricebi</name>
    <dbReference type="NCBI Taxonomy" id="1547447"/>
    <lineage>
        <taxon>Bacteria</taxon>
        <taxon>Bacillati</taxon>
        <taxon>Bacillota</taxon>
        <taxon>Bacilli</taxon>
        <taxon>Lactobacillales</taxon>
        <taxon>Streptococcaceae</taxon>
        <taxon>Streptococcus</taxon>
    </lineage>
</organism>
<accession>A0ABS5B170</accession>
<dbReference type="SUPFAM" id="SSF89550">
    <property type="entry name" value="PHP domain-like"/>
    <property type="match status" value="1"/>
</dbReference>
<dbReference type="PANTHER" id="PTHR21039">
    <property type="entry name" value="HISTIDINOL PHOSPHATASE-RELATED"/>
    <property type="match status" value="1"/>
</dbReference>